<keyword evidence="3" id="KW-1185">Reference proteome</keyword>
<feature type="compositionally biased region" description="Polar residues" evidence="1">
    <location>
        <begin position="211"/>
        <end position="283"/>
    </location>
</feature>
<organism evidence="2 3">
    <name type="scientific">Botrytis porri</name>
    <dbReference type="NCBI Taxonomy" id="87229"/>
    <lineage>
        <taxon>Eukaryota</taxon>
        <taxon>Fungi</taxon>
        <taxon>Dikarya</taxon>
        <taxon>Ascomycota</taxon>
        <taxon>Pezizomycotina</taxon>
        <taxon>Leotiomycetes</taxon>
        <taxon>Helotiales</taxon>
        <taxon>Sclerotiniaceae</taxon>
        <taxon>Botrytis</taxon>
    </lineage>
</organism>
<dbReference type="EMBL" id="PQXO01000047">
    <property type="protein sequence ID" value="TGO90893.1"/>
    <property type="molecule type" value="Genomic_DNA"/>
</dbReference>
<sequence length="441" mass="50438">MSANQNHAINYLTNATHIPPQILPPMSQNYYIHFQNPNLYPYQIPEHTNLLYPTYPSSSYNTPPHESRALTPRQTNRINNALSINPLKTSTKPQASCENAELYHANNIGGSQEMSGVQASRFLSQNTGNHQSSRNFQNSNHHNSQPFQNQNHYIPRHFQSPNFDNQNGNQAGNHHTSQYFQNLNHHTSQPFPNPNEITSNRETVNHHGAQPFSNHNNQGINQVTSNQKQDIGSHQDAQPFSNRNVENEQLSQPFSNNSDQSVDQTNGNQSQETNNQQSVQSFPKDNAANQSQNATNQNQDAADQEADAKEILQRLASRTGDDDMASQVLSLYKYMMNRQTLENRARRAMELEISSLKAQYKEDTKTFIEDKAQILLFLDNYPDRLKQLSQIIEERVEISKIDHEEREKFRDEMDAMRTKFESLIAEVKAVFQSLNFMAPLS</sequence>
<comment type="caution">
    <text evidence="2">The sequence shown here is derived from an EMBL/GenBank/DDBJ whole genome shotgun (WGS) entry which is preliminary data.</text>
</comment>
<name>A0A4Z1L2U2_9HELO</name>
<dbReference type="AlphaFoldDB" id="A0A4Z1L2U2"/>
<accession>A0A4Z1L2U2</accession>
<evidence type="ECO:0000313" key="2">
    <source>
        <dbReference type="EMBL" id="TGO90893.1"/>
    </source>
</evidence>
<evidence type="ECO:0000256" key="1">
    <source>
        <dbReference type="SAM" id="MobiDB-lite"/>
    </source>
</evidence>
<protein>
    <submittedName>
        <fullName evidence="2">Uncharacterized protein</fullName>
    </submittedName>
</protein>
<proteinExistence type="predicted"/>
<reference evidence="2 3" key="1">
    <citation type="submission" date="2017-12" db="EMBL/GenBank/DDBJ databases">
        <title>Comparative genomics of Botrytis spp.</title>
        <authorList>
            <person name="Valero-Jimenez C.A."/>
            <person name="Tapia P."/>
            <person name="Veloso J."/>
            <person name="Silva-Moreno E."/>
            <person name="Staats M."/>
            <person name="Valdes J.H."/>
            <person name="Van Kan J.A.L."/>
        </authorList>
    </citation>
    <scope>NUCLEOTIDE SEQUENCE [LARGE SCALE GENOMIC DNA]</scope>
    <source>
        <strain evidence="2 3">MUCL3349</strain>
    </source>
</reference>
<evidence type="ECO:0000313" key="3">
    <source>
        <dbReference type="Proteomes" id="UP000297280"/>
    </source>
</evidence>
<feature type="compositionally biased region" description="Polar residues" evidence="1">
    <location>
        <begin position="159"/>
        <end position="202"/>
    </location>
</feature>
<feature type="region of interest" description="Disordered" evidence="1">
    <location>
        <begin position="126"/>
        <end position="305"/>
    </location>
</feature>
<gene>
    <name evidence="2" type="ORF">BPOR_0047g00160</name>
</gene>
<dbReference type="Proteomes" id="UP000297280">
    <property type="component" value="Unassembled WGS sequence"/>
</dbReference>
<feature type="compositionally biased region" description="Polar residues" evidence="1">
    <location>
        <begin position="126"/>
        <end position="152"/>
    </location>
</feature>
<feature type="compositionally biased region" description="Low complexity" evidence="1">
    <location>
        <begin position="285"/>
        <end position="301"/>
    </location>
</feature>